<keyword evidence="3 6" id="KW-0812">Transmembrane</keyword>
<evidence type="ECO:0000256" key="1">
    <source>
        <dbReference type="ARBA" id="ARBA00004141"/>
    </source>
</evidence>
<name>A0A239KJ75_9FIRM</name>
<protein>
    <submittedName>
        <fullName evidence="8">Putative flippase GtrA (Transmembrane translocase of bactoprenol-linked glucose)</fullName>
    </submittedName>
</protein>
<dbReference type="EMBL" id="FZOJ01000049">
    <property type="protein sequence ID" value="SNT18427.1"/>
    <property type="molecule type" value="Genomic_DNA"/>
</dbReference>
<keyword evidence="5 6" id="KW-0472">Membrane</keyword>
<reference evidence="8 9" key="1">
    <citation type="submission" date="2017-06" db="EMBL/GenBank/DDBJ databases">
        <authorList>
            <person name="Kim H.J."/>
            <person name="Triplett B.A."/>
        </authorList>
    </citation>
    <scope>NUCLEOTIDE SEQUENCE [LARGE SCALE GENOMIC DNA]</scope>
    <source>
        <strain evidence="8 9">SCA</strain>
    </source>
</reference>
<gene>
    <name evidence="8" type="ORF">SAMN05446037_10494</name>
</gene>
<accession>A0A239KJ75</accession>
<feature type="transmembrane region" description="Helical" evidence="6">
    <location>
        <begin position="75"/>
        <end position="97"/>
    </location>
</feature>
<evidence type="ECO:0000256" key="6">
    <source>
        <dbReference type="SAM" id="Phobius"/>
    </source>
</evidence>
<evidence type="ECO:0000256" key="4">
    <source>
        <dbReference type="ARBA" id="ARBA00022989"/>
    </source>
</evidence>
<dbReference type="GO" id="GO:0005886">
    <property type="term" value="C:plasma membrane"/>
    <property type="evidence" value="ECO:0007669"/>
    <property type="project" value="TreeGrafter"/>
</dbReference>
<dbReference type="RefSeq" id="WP_089285370.1">
    <property type="nucleotide sequence ID" value="NZ_FZOJ01000049.1"/>
</dbReference>
<evidence type="ECO:0000313" key="9">
    <source>
        <dbReference type="Proteomes" id="UP000198304"/>
    </source>
</evidence>
<dbReference type="PANTHER" id="PTHR38459">
    <property type="entry name" value="PROPHAGE BACTOPRENOL-LINKED GLUCOSE TRANSLOCASE HOMOLOG"/>
    <property type="match status" value="1"/>
</dbReference>
<organism evidence="8 9">
    <name type="scientific">Anaerovirgula multivorans</name>
    <dbReference type="NCBI Taxonomy" id="312168"/>
    <lineage>
        <taxon>Bacteria</taxon>
        <taxon>Bacillati</taxon>
        <taxon>Bacillota</taxon>
        <taxon>Clostridia</taxon>
        <taxon>Peptostreptococcales</taxon>
        <taxon>Natronincolaceae</taxon>
        <taxon>Anaerovirgula</taxon>
    </lineage>
</organism>
<dbReference type="GO" id="GO:0000271">
    <property type="term" value="P:polysaccharide biosynthetic process"/>
    <property type="evidence" value="ECO:0007669"/>
    <property type="project" value="InterPro"/>
</dbReference>
<feature type="transmembrane region" description="Helical" evidence="6">
    <location>
        <begin position="103"/>
        <end position="120"/>
    </location>
</feature>
<evidence type="ECO:0000259" key="7">
    <source>
        <dbReference type="Pfam" id="PF04138"/>
    </source>
</evidence>
<dbReference type="InterPro" id="IPR007267">
    <property type="entry name" value="GtrA_DPMS_TM"/>
</dbReference>
<dbReference type="Pfam" id="PF04138">
    <property type="entry name" value="GtrA_DPMS_TM"/>
    <property type="match status" value="1"/>
</dbReference>
<dbReference type="PANTHER" id="PTHR38459:SF5">
    <property type="entry name" value="CELL WALL TEICHOIC ACID GLYCOSYLATION PROTEIN GTCA"/>
    <property type="match status" value="1"/>
</dbReference>
<sequence>MMDKMKHYISYLVFGVLTTVVNLTIYKLLIDVGVHYTISTTAAFVVAVIVAFYTNRRWVFSSQVMGKSVLKEMGLFFAVRVGTYLFDLIGLILMIQLLHMDEFVSKLIVNGGVIVLNYILSKRVVFKSEADAKADTEVKVEVEKNLKTQE</sequence>
<evidence type="ECO:0000256" key="2">
    <source>
        <dbReference type="ARBA" id="ARBA00009399"/>
    </source>
</evidence>
<dbReference type="Proteomes" id="UP000198304">
    <property type="component" value="Unassembled WGS sequence"/>
</dbReference>
<evidence type="ECO:0000313" key="8">
    <source>
        <dbReference type="EMBL" id="SNT18427.1"/>
    </source>
</evidence>
<comment type="similarity">
    <text evidence="2">Belongs to the GtrA family.</text>
</comment>
<feature type="transmembrane region" description="Helical" evidence="6">
    <location>
        <begin position="12"/>
        <end position="30"/>
    </location>
</feature>
<evidence type="ECO:0000256" key="3">
    <source>
        <dbReference type="ARBA" id="ARBA00022692"/>
    </source>
</evidence>
<feature type="transmembrane region" description="Helical" evidence="6">
    <location>
        <begin position="36"/>
        <end position="54"/>
    </location>
</feature>
<keyword evidence="4 6" id="KW-1133">Transmembrane helix</keyword>
<dbReference type="OrthoDB" id="361483at2"/>
<keyword evidence="9" id="KW-1185">Reference proteome</keyword>
<proteinExistence type="inferred from homology"/>
<dbReference type="AlphaFoldDB" id="A0A239KJ75"/>
<evidence type="ECO:0000256" key="5">
    <source>
        <dbReference type="ARBA" id="ARBA00023136"/>
    </source>
</evidence>
<comment type="subcellular location">
    <subcellularLocation>
        <location evidence="1">Membrane</location>
        <topology evidence="1">Multi-pass membrane protein</topology>
    </subcellularLocation>
</comment>
<dbReference type="InterPro" id="IPR051401">
    <property type="entry name" value="GtrA_CellWall_Glycosyl"/>
</dbReference>
<feature type="domain" description="GtrA/DPMS transmembrane" evidence="7">
    <location>
        <begin position="11"/>
        <end position="126"/>
    </location>
</feature>